<evidence type="ECO:0000313" key="3">
    <source>
        <dbReference type="EMBL" id="PWI68236.1"/>
    </source>
</evidence>
<dbReference type="SUPFAM" id="SSF52743">
    <property type="entry name" value="Subtilisin-like"/>
    <property type="match status" value="1"/>
</dbReference>
<name>A0A2U3E183_PURLI</name>
<evidence type="ECO:0000313" key="4">
    <source>
        <dbReference type="Proteomes" id="UP000245956"/>
    </source>
</evidence>
<gene>
    <name evidence="3" type="ORF">PCL_02005</name>
</gene>
<proteinExistence type="predicted"/>
<dbReference type="EMBL" id="LCWV01000015">
    <property type="protein sequence ID" value="PWI68236.1"/>
    <property type="molecule type" value="Genomic_DNA"/>
</dbReference>
<dbReference type="Pfam" id="PF00082">
    <property type="entry name" value="Peptidase_S8"/>
    <property type="match status" value="1"/>
</dbReference>
<feature type="compositionally biased region" description="Basic and acidic residues" evidence="1">
    <location>
        <begin position="35"/>
        <end position="44"/>
    </location>
</feature>
<accession>A0A2U3E183</accession>
<sequence>MPSATPHDKHPEILDLTIEDPGAWSSSDESGTDDEGQKHTDNREQNSAGNGSFKPADPEVPATSTTKNISKIRGDFFQNFIGSWIKAETQLKDEDFEESIRECMAIDTQSSEPTYLHSVVADRILSPDQKKFLFRIAFRLDPAQVHHTGGKEVRSALHLAALSDPQWAAKGLKSGKKHAVEEKEDPGLVPFICSLLKSTVSGTEAAAAIAVADACGDTCLHIAIRRDIVGVMDLIDLSDKTTFEKKRTGDGATLGNTPLHDALDFQWYHVQAPACKTKELLESMDIDEPTASSKSATNGGQESACKECRVRNRKYRDTKKRRRGIVGEILRSFPDALAMRNGFGLSPFLYHQLTRENTVGKLQSNGTPDLATQKEPPPTPTAVEEPRSGKVRRVPTHLVWGADSGSESVDKQPKNPKGLDKQKPKMTAPGPSSNGTTMLAPDSPHPSKKRSSGSRECYDPGTWHHLSNETMKLLIEKSFSLGGRYRDACHCLFQDRNLVTDGECHRVGLLEGFVVDQHLDQGHGRRDSWEPPRRITPQTIKSYDFLKFEPMMALLRIRLTPDPWATTSLTSDRSWEVMTRDDEDALEAFFTWLKGPKGVTTILKLVVMENQDRPCSERVVRECLKGLDVRYLDWKRRDICVDTLLVVPNIVELWLYSSGLNAVLCGWSDEHGLGRFTKGFEAEDVRKDNMKVFERRLLKWHEIKKSKIVPEISITPEPDRQDTIDTNDNMTKKNSAAQYHPWFEHIRQFTASLQGGIGQLQDDDFIKIALIDDGVDPEYENLGYFLHRCGWPPASKITYGDDGSHEGLREQCFYPGREQHGNKMAWLITQACPFVKIYVAKVDAVQNEHLPHPSFKTSEAVKAIEWATKGKKVDIISMSWNVQRNENHPDITSLLEAVRKASNANILMYCAASNTKATTKSNDPYFPGGFNEVTAIGAADWDQIRKPYVGGDADYLFPGDYVLNGPDGKPTKEGGNSAATALAAGMAALILFCIKKSGEEIRTPARTGMGKVFGDLLRVSGETVNFVDIKNLVSQNSDKSWPSHKAVVDRAQSLIAGSTESKTRKTR</sequence>
<feature type="region of interest" description="Disordered" evidence="1">
    <location>
        <begin position="1"/>
        <end position="67"/>
    </location>
</feature>
<feature type="region of interest" description="Disordered" evidence="1">
    <location>
        <begin position="360"/>
        <end position="457"/>
    </location>
</feature>
<protein>
    <recommendedName>
        <fullName evidence="2">Peptidase S8/S53 domain-containing protein</fullName>
    </recommendedName>
</protein>
<feature type="region of interest" description="Disordered" evidence="1">
    <location>
        <begin position="288"/>
        <end position="307"/>
    </location>
</feature>
<dbReference type="AlphaFoldDB" id="A0A2U3E183"/>
<evidence type="ECO:0000259" key="2">
    <source>
        <dbReference type="Pfam" id="PF00082"/>
    </source>
</evidence>
<feature type="compositionally biased region" description="Basic and acidic residues" evidence="1">
    <location>
        <begin position="1"/>
        <end position="13"/>
    </location>
</feature>
<reference evidence="3 4" key="1">
    <citation type="journal article" date="2016" name="Front. Microbiol.">
        <title>Genome and transcriptome sequences reveal the specific parasitism of the nematophagous Purpureocillium lilacinum 36-1.</title>
        <authorList>
            <person name="Xie J."/>
            <person name="Li S."/>
            <person name="Mo C."/>
            <person name="Xiao X."/>
            <person name="Peng D."/>
            <person name="Wang G."/>
            <person name="Xiao Y."/>
        </authorList>
    </citation>
    <scope>NUCLEOTIDE SEQUENCE [LARGE SCALE GENOMIC DNA]</scope>
    <source>
        <strain evidence="3 4">36-1</strain>
    </source>
</reference>
<feature type="domain" description="Peptidase S8/S53" evidence="2">
    <location>
        <begin position="766"/>
        <end position="991"/>
    </location>
</feature>
<dbReference type="Proteomes" id="UP000245956">
    <property type="component" value="Unassembled WGS sequence"/>
</dbReference>
<evidence type="ECO:0000256" key="1">
    <source>
        <dbReference type="SAM" id="MobiDB-lite"/>
    </source>
</evidence>
<dbReference type="InterPro" id="IPR036852">
    <property type="entry name" value="Peptidase_S8/S53_dom_sf"/>
</dbReference>
<feature type="compositionally biased region" description="Polar residues" evidence="1">
    <location>
        <begin position="290"/>
        <end position="301"/>
    </location>
</feature>
<dbReference type="GO" id="GO:0004252">
    <property type="term" value="F:serine-type endopeptidase activity"/>
    <property type="evidence" value="ECO:0007669"/>
    <property type="project" value="InterPro"/>
</dbReference>
<comment type="caution">
    <text evidence="3">The sequence shown here is derived from an EMBL/GenBank/DDBJ whole genome shotgun (WGS) entry which is preliminary data.</text>
</comment>
<feature type="compositionally biased region" description="Basic and acidic residues" evidence="1">
    <location>
        <begin position="408"/>
        <end position="423"/>
    </location>
</feature>
<dbReference type="InterPro" id="IPR000209">
    <property type="entry name" value="Peptidase_S8/S53_dom"/>
</dbReference>
<dbReference type="Gene3D" id="3.40.50.200">
    <property type="entry name" value="Peptidase S8/S53 domain"/>
    <property type="match status" value="1"/>
</dbReference>
<dbReference type="GO" id="GO:0006508">
    <property type="term" value="P:proteolysis"/>
    <property type="evidence" value="ECO:0007669"/>
    <property type="project" value="InterPro"/>
</dbReference>
<organism evidence="3 4">
    <name type="scientific">Purpureocillium lilacinum</name>
    <name type="common">Paecilomyces lilacinus</name>
    <dbReference type="NCBI Taxonomy" id="33203"/>
    <lineage>
        <taxon>Eukaryota</taxon>
        <taxon>Fungi</taxon>
        <taxon>Dikarya</taxon>
        <taxon>Ascomycota</taxon>
        <taxon>Pezizomycotina</taxon>
        <taxon>Sordariomycetes</taxon>
        <taxon>Hypocreomycetidae</taxon>
        <taxon>Hypocreales</taxon>
        <taxon>Ophiocordycipitaceae</taxon>
        <taxon>Purpureocillium</taxon>
    </lineage>
</organism>